<comment type="subunit">
    <text evidence="5">Self-interacts. Interacts with FtsZ.</text>
</comment>
<keyword evidence="4 5" id="KW-0131">Cell cycle</keyword>
<dbReference type="InterPro" id="IPR020823">
    <property type="entry name" value="Cell_div_FtsA"/>
</dbReference>
<evidence type="ECO:0000256" key="4">
    <source>
        <dbReference type="ARBA" id="ARBA00023306"/>
    </source>
</evidence>
<dbReference type="FunFam" id="3.30.1490.110:FF:000001">
    <property type="entry name" value="Cell division protein FtsA"/>
    <property type="match status" value="1"/>
</dbReference>
<sequence>MNYDESIIVGLDIGTTKVCAIIGMVNEYGSIDVLGVGVSPSKGLRKGVVVNIESTVHSVATAIEKAELMAGIEVKSVYAGIAGGHIEGINSRGVVAVSSKNREISREDVERVIDAAKAIAIPMEREVIHVFPQEFIVDNQDGIKDPIGMSGVRLEAEVHIVTGAVASAQNIVKSVNRAGYAVNDIVLEPLASALSTLKDDEKELGVVLLDIGGGTTDVLVYLNGSIWHTSVIALGGNHITNDISIGLRTPVQTAEEIKKKWGVAVSDLVDPEEAIEVPSVGGRKPNVMPRQILAEIIQPRIEEIFFLVKENLDRLDFKDIISGGIVLTGGTSRLVGVERVAEKVFEMPVRVGRPQGVGGLVDEVASPEFATGVGLLLYGMNARPESFMENRGPGLFSNIKKRMVDWLGEFF</sequence>
<dbReference type="PANTHER" id="PTHR32432">
    <property type="entry name" value="CELL DIVISION PROTEIN FTSA-RELATED"/>
    <property type="match status" value="1"/>
</dbReference>
<dbReference type="EMBL" id="QMQA01000157">
    <property type="protein sequence ID" value="RLE12537.1"/>
    <property type="molecule type" value="Genomic_DNA"/>
</dbReference>
<organism evidence="8 9">
    <name type="scientific">Aerophobetes bacterium</name>
    <dbReference type="NCBI Taxonomy" id="2030807"/>
    <lineage>
        <taxon>Bacteria</taxon>
        <taxon>Candidatus Aerophobota</taxon>
    </lineage>
</organism>
<evidence type="ECO:0000256" key="6">
    <source>
        <dbReference type="PIRNR" id="PIRNR003101"/>
    </source>
</evidence>
<evidence type="ECO:0000256" key="3">
    <source>
        <dbReference type="ARBA" id="ARBA00023136"/>
    </source>
</evidence>
<dbReference type="InterPro" id="IPR003494">
    <property type="entry name" value="SHS2_FtsA"/>
</dbReference>
<comment type="similarity">
    <text evidence="5 6">Belongs to the FtsA/MreB family.</text>
</comment>
<comment type="function">
    <text evidence="5 6">Cell division protein that is involved in the assembly of the Z ring. May serve as a membrane anchor for the Z ring.</text>
</comment>
<evidence type="ECO:0000313" key="8">
    <source>
        <dbReference type="EMBL" id="RLE12537.1"/>
    </source>
</evidence>
<accession>A0A662DDF1</accession>
<evidence type="ECO:0000256" key="5">
    <source>
        <dbReference type="HAMAP-Rule" id="MF_02033"/>
    </source>
</evidence>
<dbReference type="CDD" id="cd24048">
    <property type="entry name" value="ASKHA_NBD_FtsA"/>
    <property type="match status" value="1"/>
</dbReference>
<evidence type="ECO:0000256" key="1">
    <source>
        <dbReference type="ARBA" id="ARBA00022475"/>
    </source>
</evidence>
<dbReference type="GO" id="GO:0009898">
    <property type="term" value="C:cytoplasmic side of plasma membrane"/>
    <property type="evidence" value="ECO:0007669"/>
    <property type="project" value="UniProtKB-UniRule"/>
</dbReference>
<dbReference type="GO" id="GO:0032153">
    <property type="term" value="C:cell division site"/>
    <property type="evidence" value="ECO:0007669"/>
    <property type="project" value="UniProtKB-UniRule"/>
</dbReference>
<keyword evidence="2 5" id="KW-0132">Cell division</keyword>
<dbReference type="NCBIfam" id="TIGR01174">
    <property type="entry name" value="ftsA"/>
    <property type="match status" value="1"/>
</dbReference>
<proteinExistence type="inferred from homology"/>
<evidence type="ECO:0000259" key="7">
    <source>
        <dbReference type="SMART" id="SM00842"/>
    </source>
</evidence>
<dbReference type="AlphaFoldDB" id="A0A662DDF1"/>
<name>A0A662DDF1_UNCAE</name>
<dbReference type="Proteomes" id="UP000280417">
    <property type="component" value="Unassembled WGS sequence"/>
</dbReference>
<feature type="domain" description="SHS2" evidence="7">
    <location>
        <begin position="8"/>
        <end position="196"/>
    </location>
</feature>
<reference evidence="8 9" key="1">
    <citation type="submission" date="2018-06" db="EMBL/GenBank/DDBJ databases">
        <title>Extensive metabolic versatility and redundancy in microbially diverse, dynamic hydrothermal sediments.</title>
        <authorList>
            <person name="Dombrowski N."/>
            <person name="Teske A."/>
            <person name="Baker B.J."/>
        </authorList>
    </citation>
    <scope>NUCLEOTIDE SEQUENCE [LARGE SCALE GENOMIC DNA]</scope>
    <source>
        <strain evidence="8">B3_G15</strain>
    </source>
</reference>
<gene>
    <name evidence="5 8" type="primary">ftsA</name>
    <name evidence="8" type="ORF">DRJ04_06005</name>
</gene>
<dbReference type="Pfam" id="PF02491">
    <property type="entry name" value="SHS2_FTSA"/>
    <property type="match status" value="1"/>
</dbReference>
<keyword evidence="3 5" id="KW-0472">Membrane</keyword>
<dbReference type="PIRSF" id="PIRSF003101">
    <property type="entry name" value="FtsA"/>
    <property type="match status" value="1"/>
</dbReference>
<evidence type="ECO:0000256" key="2">
    <source>
        <dbReference type="ARBA" id="ARBA00022618"/>
    </source>
</evidence>
<protein>
    <recommendedName>
        <fullName evidence="5 6">Cell division protein FtsA</fullName>
    </recommendedName>
</protein>
<dbReference type="HAMAP" id="MF_02033">
    <property type="entry name" value="FtsA"/>
    <property type="match status" value="1"/>
</dbReference>
<dbReference type="InterPro" id="IPR043129">
    <property type="entry name" value="ATPase_NBD"/>
</dbReference>
<dbReference type="GO" id="GO:0043093">
    <property type="term" value="P:FtsZ-dependent cytokinesis"/>
    <property type="evidence" value="ECO:0007669"/>
    <property type="project" value="UniProtKB-UniRule"/>
</dbReference>
<dbReference type="PANTHER" id="PTHR32432:SF4">
    <property type="entry name" value="CELL DIVISION PROTEIN FTSA"/>
    <property type="match status" value="1"/>
</dbReference>
<evidence type="ECO:0000313" key="9">
    <source>
        <dbReference type="Proteomes" id="UP000280417"/>
    </source>
</evidence>
<dbReference type="Pfam" id="PF14450">
    <property type="entry name" value="FtsA"/>
    <property type="match status" value="2"/>
</dbReference>
<dbReference type="InterPro" id="IPR050696">
    <property type="entry name" value="FtsA/MreB"/>
</dbReference>
<keyword evidence="1 5" id="KW-1003">Cell membrane</keyword>
<comment type="subcellular location">
    <subcellularLocation>
        <location evidence="5">Cell membrane</location>
        <topology evidence="5">Peripheral membrane protein</topology>
        <orientation evidence="5">Cytoplasmic side</orientation>
    </subcellularLocation>
    <text evidence="5">Localizes to the Z ring in an FtsZ-dependent manner. Targeted to the membrane through a conserved C-terminal amphipathic helix.</text>
</comment>
<comment type="caution">
    <text evidence="8">The sequence shown here is derived from an EMBL/GenBank/DDBJ whole genome shotgun (WGS) entry which is preliminary data.</text>
</comment>
<dbReference type="SUPFAM" id="SSF53067">
    <property type="entry name" value="Actin-like ATPase domain"/>
    <property type="match status" value="2"/>
</dbReference>
<dbReference type="SMART" id="SM00842">
    <property type="entry name" value="FtsA"/>
    <property type="match status" value="1"/>
</dbReference>
<dbReference type="Gene3D" id="3.30.1490.110">
    <property type="match status" value="1"/>
</dbReference>
<dbReference type="Gene3D" id="3.30.420.40">
    <property type="match status" value="2"/>
</dbReference>